<dbReference type="FunFam" id="3.20.20.70:FF:000065">
    <property type="entry name" value="Hyaluronidase"/>
    <property type="match status" value="1"/>
</dbReference>
<reference evidence="8 9" key="1">
    <citation type="submission" date="2019-08" db="EMBL/GenBank/DDBJ databases">
        <title>A chromosome-level genome assembly, high-density linkage maps, and genome scans reveal the genomic architecture of hybrid incompatibilities underlying speciation via character displacement in darters (Percidae: Etheostominae).</title>
        <authorList>
            <person name="Moran R.L."/>
            <person name="Catchen J.M."/>
            <person name="Fuller R.C."/>
        </authorList>
    </citation>
    <scope>NUCLEOTIDE SEQUENCE [LARGE SCALE GENOMIC DNA]</scope>
    <source>
        <strain evidence="8">EspeVRDwgs_2016</strain>
        <tissue evidence="8">Muscle</tissue>
    </source>
</reference>
<comment type="similarity">
    <text evidence="2 6">Belongs to the glycosyl hydrolase 56 family.</text>
</comment>
<keyword evidence="5 6" id="KW-0326">Glycosidase</keyword>
<feature type="compositionally biased region" description="Basic and acidic residues" evidence="7">
    <location>
        <begin position="161"/>
        <end position="170"/>
    </location>
</feature>
<dbReference type="Pfam" id="PF01630">
    <property type="entry name" value="Glyco_hydro_56"/>
    <property type="match status" value="1"/>
</dbReference>
<dbReference type="GO" id="GO:0030214">
    <property type="term" value="P:hyaluronan catabolic process"/>
    <property type="evidence" value="ECO:0007669"/>
    <property type="project" value="TreeGrafter"/>
</dbReference>
<evidence type="ECO:0000256" key="5">
    <source>
        <dbReference type="ARBA" id="ARBA00023295"/>
    </source>
</evidence>
<keyword evidence="4" id="KW-1015">Disulfide bond</keyword>
<dbReference type="InterPro" id="IPR017853">
    <property type="entry name" value="GH"/>
</dbReference>
<dbReference type="GO" id="GO:0005975">
    <property type="term" value="P:carbohydrate metabolic process"/>
    <property type="evidence" value="ECO:0007669"/>
    <property type="project" value="InterPro"/>
</dbReference>
<comment type="catalytic activity">
    <reaction evidence="1 6">
        <text>Random hydrolysis of (1-&gt;4)-linkages between N-acetyl-beta-D-glucosamine and D-glucuronate residues in hyaluronate.</text>
        <dbReference type="EC" id="3.2.1.35"/>
    </reaction>
</comment>
<feature type="region of interest" description="Disordered" evidence="7">
    <location>
        <begin position="80"/>
        <end position="107"/>
    </location>
</feature>
<proteinExistence type="inferred from homology"/>
<evidence type="ECO:0000256" key="7">
    <source>
        <dbReference type="SAM" id="MobiDB-lite"/>
    </source>
</evidence>
<dbReference type="PANTHER" id="PTHR11769:SF20">
    <property type="entry name" value="HYALURONIDASE PH-20"/>
    <property type="match status" value="1"/>
</dbReference>
<feature type="region of interest" description="Disordered" evidence="7">
    <location>
        <begin position="154"/>
        <end position="180"/>
    </location>
</feature>
<keyword evidence="9" id="KW-1185">Reference proteome</keyword>
<dbReference type="Gene3D" id="3.20.20.70">
    <property type="entry name" value="Aldolase class I"/>
    <property type="match status" value="1"/>
</dbReference>
<dbReference type="EC" id="3.2.1.35" evidence="6"/>
<dbReference type="SUPFAM" id="SSF51445">
    <property type="entry name" value="(Trans)glycosidases"/>
    <property type="match status" value="1"/>
</dbReference>
<name>A0A5J5CEG1_9PERO</name>
<evidence type="ECO:0000313" key="8">
    <source>
        <dbReference type="EMBL" id="KAA8580137.1"/>
    </source>
</evidence>
<dbReference type="PANTHER" id="PTHR11769">
    <property type="entry name" value="HYALURONIDASE"/>
    <property type="match status" value="1"/>
</dbReference>
<sequence>MVSVTQKSRSCVLLLLSLTPSIFPLLHISILPAFTISVWPVLSLSVLTTPKAFIPPLGDTNISTTYFTTPAILKSSTSTISPTSLSEANTTTHSKSTSATSTMSPCDLTSPRCLLTSSPSAYLLPHPCKHLTSTLKTTGPPLHKNLPCHLSKMTHVSSEQHPLHTAKEHPPSNSTSLPKRLSSFPLLQTASPKLPSPVSPSALSTAFLPLTSETSPPPLAKTSPILLPKTPTSPLGAAASRQPVRHPPPLLPHTTGPMFEHQPFIVSWNIPDVVCNRLNITLDSSPFKGVATPAKVPGQFLSLFYTDRLGLYPHVDLTSRKQFNGGIPQRGNLKASINKARADINYYIPSKTSRGLAVIDWEEWRPLWDRNWGPKRIYQTLSVAHLMQTNRSLTVQQATEKAKQQFQVAAKSFMSGMLAMGRAMRPNYLWGFYLFPNCYNYGWEKEDYTGRCSNQVKKQNDELLWLWESSTALYPSVYLQVFLADNPRAALMVRNRVKEALRVSALPRRSGTAPVFAYMRPVFVDQNRRFLSQGDLVSTIGESAAVGVSGAVLWGASADYDDQTSCAGLSSYLSTTLNPYITNVTIAAQLCSNFLCRGNGRCVRKNYNSSHYLHLNPENFRILHVQKRYLVLGRPTLTDLKALSRKFTCQCYKGLICNPRTYGELAKALIFSVKQGLYQKFHTLNKAMLDNTQQTSELPGVDEADVDGEPPPRPPASAEVQVKVELFYHKAAAPVHQERPQGRVAAEGPVRLLHKVENGGEKDLVQKALHPKEQETHIAREDVKRPPIMTAVLRAGFAGGCRGAGGVILQPRQPSVKHLGKIESQDVVYNQLRARHHPHLLGQNVDVPHQDLQPDVHRRVENKMKHHRPTSETPL</sequence>
<comment type="caution">
    <text evidence="8">The sequence shown here is derived from an EMBL/GenBank/DDBJ whole genome shotgun (WGS) entry which is preliminary data.</text>
</comment>
<feature type="non-terminal residue" evidence="8">
    <location>
        <position position="875"/>
    </location>
</feature>
<dbReference type="GO" id="GO:0001669">
    <property type="term" value="C:acrosomal vesicle"/>
    <property type="evidence" value="ECO:0007669"/>
    <property type="project" value="TreeGrafter"/>
</dbReference>
<dbReference type="AlphaFoldDB" id="A0A5J5CEG1"/>
<dbReference type="GO" id="GO:0004415">
    <property type="term" value="F:hyalurononglucosaminidase activity"/>
    <property type="evidence" value="ECO:0007669"/>
    <property type="project" value="UniProtKB-UniRule"/>
</dbReference>
<evidence type="ECO:0000256" key="4">
    <source>
        <dbReference type="ARBA" id="ARBA00023157"/>
    </source>
</evidence>
<dbReference type="InterPro" id="IPR018155">
    <property type="entry name" value="Hyaluronidase"/>
</dbReference>
<evidence type="ECO:0000256" key="6">
    <source>
        <dbReference type="RuleBase" id="RU610713"/>
    </source>
</evidence>
<feature type="compositionally biased region" description="Low complexity" evidence="7">
    <location>
        <begin position="80"/>
        <end position="104"/>
    </location>
</feature>
<dbReference type="EMBL" id="VOFY01000023">
    <property type="protein sequence ID" value="KAA8580137.1"/>
    <property type="molecule type" value="Genomic_DNA"/>
</dbReference>
<keyword evidence="3 6" id="KW-0378">Hydrolase</keyword>
<feature type="region of interest" description="Disordered" evidence="7">
    <location>
        <begin position="691"/>
        <end position="716"/>
    </location>
</feature>
<gene>
    <name evidence="8" type="ORF">FQN60_005672</name>
</gene>
<dbReference type="PRINTS" id="PR00846">
    <property type="entry name" value="GLHYDRLASE56"/>
</dbReference>
<dbReference type="InterPro" id="IPR013785">
    <property type="entry name" value="Aldolase_TIM"/>
</dbReference>
<dbReference type="Proteomes" id="UP000327493">
    <property type="component" value="Chromosome 23"/>
</dbReference>
<evidence type="ECO:0000256" key="3">
    <source>
        <dbReference type="ARBA" id="ARBA00022801"/>
    </source>
</evidence>
<evidence type="ECO:0000313" key="9">
    <source>
        <dbReference type="Proteomes" id="UP000327493"/>
    </source>
</evidence>
<evidence type="ECO:0000256" key="2">
    <source>
        <dbReference type="ARBA" id="ARBA00008871"/>
    </source>
</evidence>
<protein>
    <recommendedName>
        <fullName evidence="6">Hyaluronidase</fullName>
        <ecNumber evidence="6">3.2.1.35</ecNumber>
    </recommendedName>
</protein>
<evidence type="ECO:0000256" key="1">
    <source>
        <dbReference type="ARBA" id="ARBA00000251"/>
    </source>
</evidence>
<organism evidence="8 9">
    <name type="scientific">Etheostoma spectabile</name>
    <name type="common">orangethroat darter</name>
    <dbReference type="NCBI Taxonomy" id="54343"/>
    <lineage>
        <taxon>Eukaryota</taxon>
        <taxon>Metazoa</taxon>
        <taxon>Chordata</taxon>
        <taxon>Craniata</taxon>
        <taxon>Vertebrata</taxon>
        <taxon>Euteleostomi</taxon>
        <taxon>Actinopterygii</taxon>
        <taxon>Neopterygii</taxon>
        <taxon>Teleostei</taxon>
        <taxon>Neoteleostei</taxon>
        <taxon>Acanthomorphata</taxon>
        <taxon>Eupercaria</taxon>
        <taxon>Perciformes</taxon>
        <taxon>Percoidei</taxon>
        <taxon>Percidae</taxon>
        <taxon>Etheostomatinae</taxon>
        <taxon>Etheostoma</taxon>
    </lineage>
</organism>
<accession>A0A5J5CEG1</accession>
<feature type="region of interest" description="Disordered" evidence="7">
    <location>
        <begin position="209"/>
        <end position="243"/>
    </location>
</feature>